<keyword evidence="1" id="KW-0813">Transport</keyword>
<organism evidence="9 10">
    <name type="scientific">Rubricoccus marinus</name>
    <dbReference type="NCBI Taxonomy" id="716817"/>
    <lineage>
        <taxon>Bacteria</taxon>
        <taxon>Pseudomonadati</taxon>
        <taxon>Rhodothermota</taxon>
        <taxon>Rhodothermia</taxon>
        <taxon>Rhodothermales</taxon>
        <taxon>Rubricoccaceae</taxon>
        <taxon>Rubricoccus</taxon>
    </lineage>
</organism>
<dbReference type="PROSITE" id="PS51257">
    <property type="entry name" value="PROKAR_LIPOPROTEIN"/>
    <property type="match status" value="1"/>
</dbReference>
<keyword evidence="7" id="KW-0732">Signal</keyword>
<proteinExistence type="predicted"/>
<dbReference type="InterPro" id="IPR006311">
    <property type="entry name" value="TAT_signal"/>
</dbReference>
<dbReference type="InParanoid" id="A0A259TUN6"/>
<dbReference type="OrthoDB" id="671811at2"/>
<dbReference type="GO" id="GO:0009055">
    <property type="term" value="F:electron transfer activity"/>
    <property type="evidence" value="ECO:0007669"/>
    <property type="project" value="InterPro"/>
</dbReference>
<evidence type="ECO:0000256" key="5">
    <source>
        <dbReference type="ARBA" id="ARBA00023004"/>
    </source>
</evidence>
<keyword evidence="6" id="KW-0411">Iron-sulfur</keyword>
<dbReference type="PROSITE" id="PS51373">
    <property type="entry name" value="HIPIP"/>
    <property type="match status" value="1"/>
</dbReference>
<dbReference type="PROSITE" id="PS51318">
    <property type="entry name" value="TAT"/>
    <property type="match status" value="1"/>
</dbReference>
<evidence type="ECO:0000256" key="3">
    <source>
        <dbReference type="ARBA" id="ARBA00022723"/>
    </source>
</evidence>
<feature type="domain" description="High potential iron-sulfur proteins family profile" evidence="8">
    <location>
        <begin position="40"/>
        <end position="107"/>
    </location>
</feature>
<evidence type="ECO:0000313" key="10">
    <source>
        <dbReference type="Proteomes" id="UP000216446"/>
    </source>
</evidence>
<dbReference type="InterPro" id="IPR036369">
    <property type="entry name" value="HIPIP_sf"/>
</dbReference>
<keyword evidence="10" id="KW-1185">Reference proteome</keyword>
<dbReference type="InterPro" id="IPR019546">
    <property type="entry name" value="TAT_signal_bac_arc"/>
</dbReference>
<comment type="caution">
    <text evidence="9">The sequence shown here is derived from an EMBL/GenBank/DDBJ whole genome shotgun (WGS) entry which is preliminary data.</text>
</comment>
<gene>
    <name evidence="9" type="ORF">BSZ36_17135</name>
</gene>
<keyword evidence="5" id="KW-0408">Iron</keyword>
<dbReference type="GO" id="GO:0019646">
    <property type="term" value="P:aerobic electron transport chain"/>
    <property type="evidence" value="ECO:0007669"/>
    <property type="project" value="InterPro"/>
</dbReference>
<evidence type="ECO:0000256" key="2">
    <source>
        <dbReference type="ARBA" id="ARBA00022485"/>
    </source>
</evidence>
<protein>
    <recommendedName>
        <fullName evidence="8">High potential iron-sulfur proteins family profile domain-containing protein</fullName>
    </recommendedName>
</protein>
<accession>A0A259TUN6</accession>
<evidence type="ECO:0000256" key="1">
    <source>
        <dbReference type="ARBA" id="ARBA00022448"/>
    </source>
</evidence>
<evidence type="ECO:0000256" key="7">
    <source>
        <dbReference type="SAM" id="SignalP"/>
    </source>
</evidence>
<dbReference type="Proteomes" id="UP000216446">
    <property type="component" value="Unassembled WGS sequence"/>
</dbReference>
<dbReference type="AlphaFoldDB" id="A0A259TUN6"/>
<feature type="signal peptide" evidence="7">
    <location>
        <begin position="1"/>
        <end position="26"/>
    </location>
</feature>
<keyword evidence="4" id="KW-0249">Electron transport</keyword>
<reference evidence="9 10" key="1">
    <citation type="submission" date="2016-11" db="EMBL/GenBank/DDBJ databases">
        <title>Study of marine rhodopsin-containing bacteria.</title>
        <authorList>
            <person name="Yoshizawa S."/>
            <person name="Kumagai Y."/>
            <person name="Kogure K."/>
        </authorList>
    </citation>
    <scope>NUCLEOTIDE SEQUENCE [LARGE SCALE GENOMIC DNA]</scope>
    <source>
        <strain evidence="9 10">SG-29</strain>
    </source>
</reference>
<dbReference type="NCBIfam" id="TIGR01409">
    <property type="entry name" value="TAT_signal_seq"/>
    <property type="match status" value="1"/>
</dbReference>
<sequence length="107" mass="10729">MSTTRRQFLSRAAVAGVALGAPSLLAACGSGDPRSASGCDGYSALTPQELQARQGLNYVDASPKPAQLCSNCMHYTAPAEGACGGCKLFAGPVLAGGYCTAWAAQAS</sequence>
<feature type="chain" id="PRO_5012943684" description="High potential iron-sulfur proteins family profile domain-containing protein" evidence="7">
    <location>
        <begin position="27"/>
        <end position="107"/>
    </location>
</feature>
<dbReference type="GO" id="GO:0051539">
    <property type="term" value="F:4 iron, 4 sulfur cluster binding"/>
    <property type="evidence" value="ECO:0007669"/>
    <property type="project" value="UniProtKB-KW"/>
</dbReference>
<dbReference type="GO" id="GO:0046872">
    <property type="term" value="F:metal ion binding"/>
    <property type="evidence" value="ECO:0007669"/>
    <property type="project" value="UniProtKB-KW"/>
</dbReference>
<keyword evidence="3" id="KW-0479">Metal-binding</keyword>
<dbReference type="InterPro" id="IPR000170">
    <property type="entry name" value="High_potential_FeS_prot"/>
</dbReference>
<dbReference type="EMBL" id="MQWB01000010">
    <property type="protein sequence ID" value="OZC01410.1"/>
    <property type="molecule type" value="Genomic_DNA"/>
</dbReference>
<evidence type="ECO:0000313" key="9">
    <source>
        <dbReference type="EMBL" id="OZC01410.1"/>
    </source>
</evidence>
<dbReference type="Gene3D" id="4.10.490.10">
    <property type="entry name" value="High potential iron-sulphur protein"/>
    <property type="match status" value="1"/>
</dbReference>
<name>A0A259TUN6_9BACT</name>
<keyword evidence="2" id="KW-0004">4Fe-4S</keyword>
<evidence type="ECO:0000256" key="4">
    <source>
        <dbReference type="ARBA" id="ARBA00022982"/>
    </source>
</evidence>
<dbReference type="SUPFAM" id="SSF57652">
    <property type="entry name" value="HIPIP (high potential iron protein)"/>
    <property type="match status" value="1"/>
</dbReference>
<dbReference type="RefSeq" id="WP_094551502.1">
    <property type="nucleotide sequence ID" value="NZ_MQWB01000010.1"/>
</dbReference>
<evidence type="ECO:0000259" key="8">
    <source>
        <dbReference type="PROSITE" id="PS51373"/>
    </source>
</evidence>
<evidence type="ECO:0000256" key="6">
    <source>
        <dbReference type="ARBA" id="ARBA00023014"/>
    </source>
</evidence>
<dbReference type="Pfam" id="PF01355">
    <property type="entry name" value="HIPIP"/>
    <property type="match status" value="1"/>
</dbReference>